<name>A0A069A640_CLODI</name>
<dbReference type="EMBL" id="LK932783">
    <property type="protein sequence ID" value="CDS93516.1"/>
    <property type="molecule type" value="Genomic_DNA"/>
</dbReference>
<dbReference type="AlphaFoldDB" id="A0A069A640"/>
<protein>
    <submittedName>
        <fullName evidence="1">Uncharacterized protein</fullName>
    </submittedName>
</protein>
<dbReference type="EMBL" id="LK932508">
    <property type="protein sequence ID" value="CDS86137.1"/>
    <property type="molecule type" value="Genomic_DNA"/>
</dbReference>
<gene>
    <name evidence="2" type="ORF">BN1095_140019</name>
    <name evidence="1" type="ORF">BN1096_550018</name>
</gene>
<evidence type="ECO:0000313" key="1">
    <source>
        <dbReference type="EMBL" id="CDS86137.1"/>
    </source>
</evidence>
<accession>A0A069A640</accession>
<reference evidence="1" key="1">
    <citation type="submission" date="2014-07" db="EMBL/GenBank/DDBJ databases">
        <authorList>
            <person name="Monot Marc"/>
        </authorList>
    </citation>
    <scope>NUCLEOTIDE SEQUENCE</scope>
    <source>
        <strain evidence="2">7032989</strain>
    </source>
</reference>
<sequence>MEKIMIHGMLISWNNLKNKSIIDIIKNNMKFIKVQTRRDI</sequence>
<proteinExistence type="predicted"/>
<evidence type="ECO:0000313" key="2">
    <source>
        <dbReference type="EMBL" id="CDS93516.1"/>
    </source>
</evidence>
<organism evidence="1">
    <name type="scientific">Clostridioides difficile</name>
    <name type="common">Peptoclostridium difficile</name>
    <dbReference type="NCBI Taxonomy" id="1496"/>
    <lineage>
        <taxon>Bacteria</taxon>
        <taxon>Bacillati</taxon>
        <taxon>Bacillota</taxon>
        <taxon>Clostridia</taxon>
        <taxon>Peptostreptococcales</taxon>
        <taxon>Peptostreptococcaceae</taxon>
        <taxon>Clostridioides</taxon>
    </lineage>
</organism>